<dbReference type="Pfam" id="PF12799">
    <property type="entry name" value="LRR_4"/>
    <property type="match status" value="1"/>
</dbReference>
<evidence type="ECO:0000259" key="3">
    <source>
        <dbReference type="Pfam" id="PF16095"/>
    </source>
</evidence>
<dbReference type="Proteomes" id="UP001208570">
    <property type="component" value="Unassembled WGS sequence"/>
</dbReference>
<name>A0AAD9J1U7_9ANNE</name>
<keyword evidence="2" id="KW-0677">Repeat</keyword>
<dbReference type="InterPro" id="IPR027417">
    <property type="entry name" value="P-loop_NTPase"/>
</dbReference>
<dbReference type="InterPro" id="IPR036388">
    <property type="entry name" value="WH-like_DNA-bd_sf"/>
</dbReference>
<proteinExistence type="predicted"/>
<evidence type="ECO:0000313" key="5">
    <source>
        <dbReference type="Proteomes" id="UP001208570"/>
    </source>
</evidence>
<organism evidence="4 5">
    <name type="scientific">Paralvinella palmiformis</name>
    <dbReference type="NCBI Taxonomy" id="53620"/>
    <lineage>
        <taxon>Eukaryota</taxon>
        <taxon>Metazoa</taxon>
        <taxon>Spiralia</taxon>
        <taxon>Lophotrochozoa</taxon>
        <taxon>Annelida</taxon>
        <taxon>Polychaeta</taxon>
        <taxon>Sedentaria</taxon>
        <taxon>Canalipalpata</taxon>
        <taxon>Terebellida</taxon>
        <taxon>Terebelliformia</taxon>
        <taxon>Alvinellidae</taxon>
        <taxon>Paralvinella</taxon>
    </lineage>
</organism>
<dbReference type="InterPro" id="IPR050216">
    <property type="entry name" value="LRR_domain-containing"/>
</dbReference>
<dbReference type="InterPro" id="IPR003591">
    <property type="entry name" value="Leu-rich_rpt_typical-subtyp"/>
</dbReference>
<feature type="domain" description="COR" evidence="3">
    <location>
        <begin position="576"/>
        <end position="726"/>
    </location>
</feature>
<evidence type="ECO:0000313" key="4">
    <source>
        <dbReference type="EMBL" id="KAK2144478.1"/>
    </source>
</evidence>
<dbReference type="GO" id="GO:0005737">
    <property type="term" value="C:cytoplasm"/>
    <property type="evidence" value="ECO:0007669"/>
    <property type="project" value="TreeGrafter"/>
</dbReference>
<dbReference type="InterPro" id="IPR032675">
    <property type="entry name" value="LRR_dom_sf"/>
</dbReference>
<protein>
    <recommendedName>
        <fullName evidence="3">COR domain-containing protein</fullName>
    </recommendedName>
</protein>
<dbReference type="PANTHER" id="PTHR48051:SF54">
    <property type="entry name" value="LEUCINE-RICH REPEAT-CONTAINING PROTEIN"/>
    <property type="match status" value="1"/>
</dbReference>
<dbReference type="PANTHER" id="PTHR48051">
    <property type="match status" value="1"/>
</dbReference>
<evidence type="ECO:0000256" key="2">
    <source>
        <dbReference type="ARBA" id="ARBA00022737"/>
    </source>
</evidence>
<keyword evidence="5" id="KW-1185">Reference proteome</keyword>
<dbReference type="SUPFAM" id="SSF52058">
    <property type="entry name" value="L domain-like"/>
    <property type="match status" value="1"/>
</dbReference>
<dbReference type="PROSITE" id="PS51450">
    <property type="entry name" value="LRR"/>
    <property type="match status" value="1"/>
</dbReference>
<dbReference type="InterPro" id="IPR032171">
    <property type="entry name" value="COR-A"/>
</dbReference>
<dbReference type="AlphaFoldDB" id="A0AAD9J1U7"/>
<dbReference type="Gene3D" id="3.40.50.300">
    <property type="entry name" value="P-loop containing nucleotide triphosphate hydrolases"/>
    <property type="match status" value="1"/>
</dbReference>
<keyword evidence="1" id="KW-0433">Leucine-rich repeat</keyword>
<dbReference type="InterPro" id="IPR001611">
    <property type="entry name" value="Leu-rich_rpt"/>
</dbReference>
<sequence length="1214" mass="137835">MRILVTEMPSRDTWLRHWSAQEQMDRKRYVELVINGNCVSGDSTLTKRRSFGDQYMLFVHQNTRDYMENNFPPGRETIRDMVLIQDECLPPLRDMLHRIDYSQLATLYVVDCRLQVTDTDDDVFKDLTLTSLVLSRTHLRRLPRSIFEMESLEVLKVDGNCLDELPSDIGNLSGLRSFCCDGQRPPLTSMPPSITKLGKLEVLSFSDNRIENISWVVALPNLRVLRCARNRITRLPNQLANLRELAVLDVSHNRLRHVAPSFTELIHRLYRFEYFNLTLRPKHIMRDRSLLVAHLDLANFLGQAPIRRTARDVSVAVVGESHAGKSTLVEALKAERGVCKQEFRSRQESTFEIHQFEMHGSEQSCYVSTIVLANDILDNFSRSISVDLYLLVVDLTSLEIQNGSQHLFARHVSRLQMWLQALYEIAPDTPVLIVGTHAEMVKSMSFADIWHVLEGVLDQGRTHHVKRFAESRLQNCLLCNPKHLAVRHVLAKSRSGSAGFVDLSYPHAEPMMNGHVSSGESPPPSRARYSHVVGYYEIDSKKHFPKDAKKSNVSIEQLKAAIMRLTHSGADDGIPPSWLSFIRHMATINEQAPDLPCIPFEEVVSISRSMEIPPAQVPYMLKYFHQRGKLVYFSNDDVLGKLVVISPTWFIQRLSRMLDGFKASKVAHGQLLDSLQDKDLDRQLQKAGIVTTSSAHWLLAALQRLELCVSFAEYRGEKQFLMPSLLEKGYPSHDVWPDLPEWDEKQVTCDFSIRALKPCLFTDLVLRLNREGRELLEIVSDPAPVFLSHHIVFYTAVDVGGCDDCHEIRRSTRAQKKSASGGGVVSGVVGGSGDESVQDDILHKVHIQLHPKMSYIRIAIRGVSPCCTMKAVVQFLDLFLDDIPEEEGEGSLDRTSLGSSHLFTNTSAASVTFSSDRGSVTSRGSDDEEERQFFLLCPKCVLLRHANPERIAYQSISPKRKAICSRWHNLGSWTRAVTGDYRYNCDTMVANSLTVLPEYEHPRLVMILPPSGPVSIREWYMSSRMKFLEGFEVHVLCEYTGFWHLVEDGGYKLCQSKKFVERVGNQLPTLLNMALPMVQIINGVHEHGLNGRLLAPVIGDLIKQYDYLRNVDTHIQDPYTWLAKNKERVVTMLTKVMANASDGFPDLYFKIGNAIQADSVFQLPSRANRFELAKFLRIDASSGRFGPLRPLYVGQEIRWLCDAHYEELRGTPSK</sequence>
<comment type="caution">
    <text evidence="4">The sequence shown here is derived from an EMBL/GenBank/DDBJ whole genome shotgun (WGS) entry which is preliminary data.</text>
</comment>
<dbReference type="InterPro" id="IPR025875">
    <property type="entry name" value="Leu-rich_rpt_4"/>
</dbReference>
<dbReference type="Gene3D" id="3.80.10.10">
    <property type="entry name" value="Ribonuclease Inhibitor"/>
    <property type="match status" value="1"/>
</dbReference>
<accession>A0AAD9J1U7</accession>
<dbReference type="EMBL" id="JAODUP010000752">
    <property type="protein sequence ID" value="KAK2144478.1"/>
    <property type="molecule type" value="Genomic_DNA"/>
</dbReference>
<evidence type="ECO:0000256" key="1">
    <source>
        <dbReference type="ARBA" id="ARBA00022614"/>
    </source>
</evidence>
<dbReference type="SMART" id="SM00369">
    <property type="entry name" value="LRR_TYP"/>
    <property type="match status" value="4"/>
</dbReference>
<reference evidence="4" key="1">
    <citation type="journal article" date="2023" name="Mol. Biol. Evol.">
        <title>Third-Generation Sequencing Reveals the Adaptive Role of the Epigenome in Three Deep-Sea Polychaetes.</title>
        <authorList>
            <person name="Perez M."/>
            <person name="Aroh O."/>
            <person name="Sun Y."/>
            <person name="Lan Y."/>
            <person name="Juniper S.K."/>
            <person name="Young C.R."/>
            <person name="Angers B."/>
            <person name="Qian P.Y."/>
        </authorList>
    </citation>
    <scope>NUCLEOTIDE SEQUENCE</scope>
    <source>
        <strain evidence="4">P08H-3</strain>
    </source>
</reference>
<dbReference type="SUPFAM" id="SSF52540">
    <property type="entry name" value="P-loop containing nucleoside triphosphate hydrolases"/>
    <property type="match status" value="1"/>
</dbReference>
<dbReference type="GO" id="GO:0009966">
    <property type="term" value="P:regulation of signal transduction"/>
    <property type="evidence" value="ECO:0007669"/>
    <property type="project" value="UniProtKB-ARBA"/>
</dbReference>
<dbReference type="Pfam" id="PF16095">
    <property type="entry name" value="COR-A"/>
    <property type="match status" value="1"/>
</dbReference>
<dbReference type="Gene3D" id="1.10.10.10">
    <property type="entry name" value="Winged helix-like DNA-binding domain superfamily/Winged helix DNA-binding domain"/>
    <property type="match status" value="1"/>
</dbReference>
<gene>
    <name evidence="4" type="ORF">LSH36_752g01024</name>
</gene>